<evidence type="ECO:0000259" key="1">
    <source>
        <dbReference type="Pfam" id="PF00496"/>
    </source>
</evidence>
<gene>
    <name evidence="2" type="ORF">J3U87_00690</name>
</gene>
<dbReference type="Proteomes" id="UP000663929">
    <property type="component" value="Chromosome"/>
</dbReference>
<dbReference type="AlphaFoldDB" id="A0A8A4TLV0"/>
<dbReference type="Gene3D" id="3.10.105.10">
    <property type="entry name" value="Dipeptide-binding Protein, Domain 3"/>
    <property type="match status" value="1"/>
</dbReference>
<dbReference type="Gene3D" id="3.40.190.10">
    <property type="entry name" value="Periplasmic binding protein-like II"/>
    <property type="match status" value="1"/>
</dbReference>
<dbReference type="SUPFAM" id="SSF53850">
    <property type="entry name" value="Periplasmic binding protein-like II"/>
    <property type="match status" value="1"/>
</dbReference>
<protein>
    <recommendedName>
        <fullName evidence="1">Solute-binding protein family 5 domain-containing protein</fullName>
    </recommendedName>
</protein>
<name>A0A8A4TLV0_SULCO</name>
<evidence type="ECO:0000313" key="2">
    <source>
        <dbReference type="EMBL" id="QTD50959.1"/>
    </source>
</evidence>
<dbReference type="PANTHER" id="PTHR30290">
    <property type="entry name" value="PERIPLASMIC BINDING COMPONENT OF ABC TRANSPORTER"/>
    <property type="match status" value="1"/>
</dbReference>
<dbReference type="InterPro" id="IPR039424">
    <property type="entry name" value="SBP_5"/>
</dbReference>
<evidence type="ECO:0000313" key="3">
    <source>
        <dbReference type="Proteomes" id="UP000663929"/>
    </source>
</evidence>
<dbReference type="KEGG" id="scor:J3U87_00690"/>
<organism evidence="2 3">
    <name type="scientific">Sulfidibacter corallicola</name>
    <dbReference type="NCBI Taxonomy" id="2818388"/>
    <lineage>
        <taxon>Bacteria</taxon>
        <taxon>Pseudomonadati</taxon>
        <taxon>Acidobacteriota</taxon>
        <taxon>Holophagae</taxon>
        <taxon>Acanthopleuribacterales</taxon>
        <taxon>Acanthopleuribacteraceae</taxon>
        <taxon>Sulfidibacter</taxon>
    </lineage>
</organism>
<dbReference type="GO" id="GO:0043190">
    <property type="term" value="C:ATP-binding cassette (ABC) transporter complex"/>
    <property type="evidence" value="ECO:0007669"/>
    <property type="project" value="InterPro"/>
</dbReference>
<dbReference type="RefSeq" id="WP_237381095.1">
    <property type="nucleotide sequence ID" value="NZ_CP071793.1"/>
</dbReference>
<dbReference type="GO" id="GO:0015833">
    <property type="term" value="P:peptide transport"/>
    <property type="evidence" value="ECO:0007669"/>
    <property type="project" value="TreeGrafter"/>
</dbReference>
<dbReference type="EMBL" id="CP071793">
    <property type="protein sequence ID" value="QTD50959.1"/>
    <property type="molecule type" value="Genomic_DNA"/>
</dbReference>
<dbReference type="PIRSF" id="PIRSF002741">
    <property type="entry name" value="MppA"/>
    <property type="match status" value="1"/>
</dbReference>
<dbReference type="Pfam" id="PF00496">
    <property type="entry name" value="SBP_bac_5"/>
    <property type="match status" value="1"/>
</dbReference>
<dbReference type="GO" id="GO:1904680">
    <property type="term" value="F:peptide transmembrane transporter activity"/>
    <property type="evidence" value="ECO:0007669"/>
    <property type="project" value="TreeGrafter"/>
</dbReference>
<dbReference type="InterPro" id="IPR000914">
    <property type="entry name" value="SBP_5_dom"/>
</dbReference>
<reference evidence="2" key="1">
    <citation type="submission" date="2021-03" db="EMBL/GenBank/DDBJ databases">
        <title>Acanthopleuribacteraceae sp. M133.</title>
        <authorList>
            <person name="Wang G."/>
        </authorList>
    </citation>
    <scope>NUCLEOTIDE SEQUENCE</scope>
    <source>
        <strain evidence="2">M133</strain>
    </source>
</reference>
<proteinExistence type="predicted"/>
<feature type="domain" description="Solute-binding protein family 5" evidence="1">
    <location>
        <begin position="88"/>
        <end position="468"/>
    </location>
</feature>
<sequence length="559" mass="62306">MHRFLMPLVLFGLLILCHCGREPAPTEASTAPDAKVETPDHLRIGMLVRPDSTNPYLTMRRSGMTIVYLLYPKLFKELPNLVDGVPDLQPFLVKQATWDEAGTTVTLLLRDDLTWSDGTPITTADVAYSFEAQRNEAVAWMGFDETRRVADWKVTSPQALQVTFKERSLFNMLSLNEGFIVPKHRFETVPWETWLEHDWTQNPVVYGPYLFDGAPNDEGMRLVARDPEAARIDRLDFAFIRDKEALYQLLLAGELDYSWSLPTPRIADVHAKLHSYFYNDFSMAYLAWNPLDPEAYAAANPKEKAALDTLKAERPHRLFGDARVRRAMTLLMDRNGYNQRLWAGQAGVPLSPWRAGLPYLATKGEPEPHDPKKATELLTAAGWAKRDGVWTLDGEPVRFTVVCNAGSPIRENVLLAVQQDLAKEGIDMQIDLTEPSRYLQMGAERRFDAAFAMLATGSRPDVDGFFNSEAALGGAGNWSSWTAVDDHLQAAAKAADATTLTNAMAALEAAFIEDQPVSLLFAGRGVAAMTPDSDVVPRSCYLSPLFEVDQWRPRAGGSP</sequence>
<dbReference type="InterPro" id="IPR030678">
    <property type="entry name" value="Peptide/Ni-bd"/>
</dbReference>
<dbReference type="GO" id="GO:0030288">
    <property type="term" value="C:outer membrane-bounded periplasmic space"/>
    <property type="evidence" value="ECO:0007669"/>
    <property type="project" value="UniProtKB-ARBA"/>
</dbReference>
<keyword evidence="3" id="KW-1185">Reference proteome</keyword>
<accession>A0A8A4TLV0</accession>